<comment type="caution">
    <text evidence="1">The sequence shown here is derived from an EMBL/GenBank/DDBJ whole genome shotgun (WGS) entry which is preliminary data.</text>
</comment>
<dbReference type="RefSeq" id="WP_183659207.1">
    <property type="nucleotide sequence ID" value="NZ_JACHWU010000009.1"/>
</dbReference>
<keyword evidence="2" id="KW-1185">Reference proteome</keyword>
<gene>
    <name evidence="1" type="ORF">FHS23_004462</name>
</gene>
<dbReference type="Proteomes" id="UP000550714">
    <property type="component" value="Unassembled WGS sequence"/>
</dbReference>
<protein>
    <submittedName>
        <fullName evidence="1">Transposase</fullName>
    </submittedName>
</protein>
<organism evidence="1 2">
    <name type="scientific">Prauserella isguenensis</name>
    <dbReference type="NCBI Taxonomy" id="1470180"/>
    <lineage>
        <taxon>Bacteria</taxon>
        <taxon>Bacillati</taxon>
        <taxon>Actinomycetota</taxon>
        <taxon>Actinomycetes</taxon>
        <taxon>Pseudonocardiales</taxon>
        <taxon>Pseudonocardiaceae</taxon>
        <taxon>Prauserella</taxon>
    </lineage>
</organism>
<proteinExistence type="predicted"/>
<evidence type="ECO:0000313" key="2">
    <source>
        <dbReference type="Proteomes" id="UP000550714"/>
    </source>
</evidence>
<evidence type="ECO:0000313" key="1">
    <source>
        <dbReference type="EMBL" id="MBB3053413.1"/>
    </source>
</evidence>
<accession>A0A839S813</accession>
<dbReference type="EMBL" id="JACHWU010000009">
    <property type="protein sequence ID" value="MBB3053413.1"/>
    <property type="molecule type" value="Genomic_DNA"/>
</dbReference>
<sequence length="64" mass="6960">MSAAGNGEAHVTCGLCGERGGTEAVAAGLGWLRESESGRTRWLCPRCVREHVRDIEGKLLAEYW</sequence>
<dbReference type="AlphaFoldDB" id="A0A839S813"/>
<name>A0A839S813_9PSEU</name>
<reference evidence="1 2" key="1">
    <citation type="submission" date="2020-08" db="EMBL/GenBank/DDBJ databases">
        <title>Genomic Encyclopedia of Type Strains, Phase III (KMG-III): the genomes of soil and plant-associated and newly described type strains.</title>
        <authorList>
            <person name="Whitman W."/>
        </authorList>
    </citation>
    <scope>NUCLEOTIDE SEQUENCE [LARGE SCALE GENOMIC DNA]</scope>
    <source>
        <strain evidence="1 2">CECT 8577</strain>
    </source>
</reference>